<feature type="non-terminal residue" evidence="2">
    <location>
        <position position="28"/>
    </location>
</feature>
<reference evidence="2 3" key="1">
    <citation type="journal article" date="2011" name="Plasmid">
        <title>Streptomyces turgidiscabies Car8 contains a modular pathogenicity island that shares virulence genes with other actinobacterial plant pathogens.</title>
        <authorList>
            <person name="Huguet-Tapia J.C."/>
            <person name="Badger J.H."/>
            <person name="Loria R."/>
            <person name="Pettis G.S."/>
        </authorList>
    </citation>
    <scope>NUCLEOTIDE SEQUENCE [LARGE SCALE GENOMIC DNA]</scope>
    <source>
        <strain evidence="2 3">Car8</strain>
    </source>
</reference>
<evidence type="ECO:0000313" key="2">
    <source>
        <dbReference type="EMBL" id="ELP63146.1"/>
    </source>
</evidence>
<keyword evidence="3" id="KW-1185">Reference proteome</keyword>
<gene>
    <name evidence="2" type="ORF">STRTUCAR8_06084</name>
</gene>
<feature type="region of interest" description="Disordered" evidence="1">
    <location>
        <begin position="1"/>
        <end position="28"/>
    </location>
</feature>
<dbReference type="EMBL" id="AEJB01000539">
    <property type="protein sequence ID" value="ELP63146.1"/>
    <property type="molecule type" value="Genomic_DNA"/>
</dbReference>
<sequence length="28" mass="3107">MTHTIRNDRSAGVSGVRRANMRKAHARG</sequence>
<comment type="caution">
    <text evidence="2">The sequence shown here is derived from an EMBL/GenBank/DDBJ whole genome shotgun (WGS) entry which is preliminary data.</text>
</comment>
<accession>L7EWT9</accession>
<dbReference type="AlphaFoldDB" id="L7EWT9"/>
<proteinExistence type="predicted"/>
<feature type="compositionally biased region" description="Basic residues" evidence="1">
    <location>
        <begin position="19"/>
        <end position="28"/>
    </location>
</feature>
<organism evidence="2 3">
    <name type="scientific">Streptomyces turgidiscabies (strain Car8)</name>
    <dbReference type="NCBI Taxonomy" id="698760"/>
    <lineage>
        <taxon>Bacteria</taxon>
        <taxon>Bacillati</taxon>
        <taxon>Actinomycetota</taxon>
        <taxon>Actinomycetes</taxon>
        <taxon>Kitasatosporales</taxon>
        <taxon>Streptomycetaceae</taxon>
        <taxon>Streptomyces</taxon>
    </lineage>
</organism>
<evidence type="ECO:0000313" key="3">
    <source>
        <dbReference type="Proteomes" id="UP000010931"/>
    </source>
</evidence>
<evidence type="ECO:0000256" key="1">
    <source>
        <dbReference type="SAM" id="MobiDB-lite"/>
    </source>
</evidence>
<dbReference type="Proteomes" id="UP000010931">
    <property type="component" value="Unassembled WGS sequence"/>
</dbReference>
<protein>
    <submittedName>
        <fullName evidence="2">Uncharacterized protein</fullName>
    </submittedName>
</protein>
<name>L7EWT9_STRT8</name>